<name>A0A6A6BJ00_9PEZI</name>
<dbReference type="AlphaFoldDB" id="A0A6A6BJ00"/>
<gene>
    <name evidence="1" type="ORF">K452DRAFT_153362</name>
</gene>
<protein>
    <submittedName>
        <fullName evidence="1">Uncharacterized protein</fullName>
    </submittedName>
</protein>
<accession>A0A6A6BJ00</accession>
<keyword evidence="2" id="KW-1185">Reference proteome</keyword>
<dbReference type="RefSeq" id="XP_033399834.1">
    <property type="nucleotide sequence ID" value="XM_033535560.1"/>
</dbReference>
<evidence type="ECO:0000313" key="2">
    <source>
        <dbReference type="Proteomes" id="UP000799438"/>
    </source>
</evidence>
<reference evidence="1" key="1">
    <citation type="journal article" date="2020" name="Stud. Mycol.">
        <title>101 Dothideomycetes genomes: a test case for predicting lifestyles and emergence of pathogens.</title>
        <authorList>
            <person name="Haridas S."/>
            <person name="Albert R."/>
            <person name="Binder M."/>
            <person name="Bloem J."/>
            <person name="Labutti K."/>
            <person name="Salamov A."/>
            <person name="Andreopoulos B."/>
            <person name="Baker S."/>
            <person name="Barry K."/>
            <person name="Bills G."/>
            <person name="Bluhm B."/>
            <person name="Cannon C."/>
            <person name="Castanera R."/>
            <person name="Culley D."/>
            <person name="Daum C."/>
            <person name="Ezra D."/>
            <person name="Gonzalez J."/>
            <person name="Henrissat B."/>
            <person name="Kuo A."/>
            <person name="Liang C."/>
            <person name="Lipzen A."/>
            <person name="Lutzoni F."/>
            <person name="Magnuson J."/>
            <person name="Mondo S."/>
            <person name="Nolan M."/>
            <person name="Ohm R."/>
            <person name="Pangilinan J."/>
            <person name="Park H.-J."/>
            <person name="Ramirez L."/>
            <person name="Alfaro M."/>
            <person name="Sun H."/>
            <person name="Tritt A."/>
            <person name="Yoshinaga Y."/>
            <person name="Zwiers L.-H."/>
            <person name="Turgeon B."/>
            <person name="Goodwin S."/>
            <person name="Spatafora J."/>
            <person name="Crous P."/>
            <person name="Grigoriev I."/>
        </authorList>
    </citation>
    <scope>NUCLEOTIDE SEQUENCE</scope>
    <source>
        <strain evidence="1">CBS 121167</strain>
    </source>
</reference>
<dbReference type="GeneID" id="54293054"/>
<sequence>MPATAGLGMKSATERLPVCAWSRARAPRRESARVLGQIRSKLVVPGPGGLGGLGASSACCLPAEIIISLRRSRVWPRHTTRNLTSSVTDFNQSSNLHRPTSYLFSHRHPTHRGKDSGIARCTRNPISSARTGDTLSTVTCMSVLCSVRRPLLLLLLLRAMKRHTHSLTFSSTPPPPIDTHRCGAATAASGSAIPRAWTWILLQLPARRIAAWQL</sequence>
<proteinExistence type="predicted"/>
<evidence type="ECO:0000313" key="1">
    <source>
        <dbReference type="EMBL" id="KAF2144122.1"/>
    </source>
</evidence>
<dbReference type="EMBL" id="ML995480">
    <property type="protein sequence ID" value="KAF2144122.1"/>
    <property type="molecule type" value="Genomic_DNA"/>
</dbReference>
<dbReference type="Proteomes" id="UP000799438">
    <property type="component" value="Unassembled WGS sequence"/>
</dbReference>
<organism evidence="1 2">
    <name type="scientific">Aplosporella prunicola CBS 121167</name>
    <dbReference type="NCBI Taxonomy" id="1176127"/>
    <lineage>
        <taxon>Eukaryota</taxon>
        <taxon>Fungi</taxon>
        <taxon>Dikarya</taxon>
        <taxon>Ascomycota</taxon>
        <taxon>Pezizomycotina</taxon>
        <taxon>Dothideomycetes</taxon>
        <taxon>Dothideomycetes incertae sedis</taxon>
        <taxon>Botryosphaeriales</taxon>
        <taxon>Aplosporellaceae</taxon>
        <taxon>Aplosporella</taxon>
    </lineage>
</organism>